<accession>A0ABX1AQN5</accession>
<evidence type="ECO:0000313" key="3">
    <source>
        <dbReference type="EMBL" id="NJP87955.1"/>
    </source>
</evidence>
<proteinExistence type="predicted"/>
<sequence>MMFRTRTRRAAAATAALGAVFVLGAAPAQADGGSDPCNAATVVRTPQVSGVQADGDSGTKRPQYVQADGDSGTKRPQYVQADGDSGTKRPQYVLADGDSGTKRPA</sequence>
<dbReference type="EMBL" id="JAATEP010000001">
    <property type="protein sequence ID" value="NJP87955.1"/>
    <property type="molecule type" value="Genomic_DNA"/>
</dbReference>
<comment type="caution">
    <text evidence="3">The sequence shown here is derived from an EMBL/GenBank/DDBJ whole genome shotgun (WGS) entry which is preliminary data.</text>
</comment>
<protein>
    <submittedName>
        <fullName evidence="3">Uncharacterized protein</fullName>
    </submittedName>
</protein>
<evidence type="ECO:0000256" key="1">
    <source>
        <dbReference type="SAM" id="MobiDB-lite"/>
    </source>
</evidence>
<gene>
    <name evidence="3" type="ORF">HCN51_00535</name>
</gene>
<feature type="region of interest" description="Disordered" evidence="1">
    <location>
        <begin position="47"/>
        <end position="105"/>
    </location>
</feature>
<dbReference type="Proteomes" id="UP000696294">
    <property type="component" value="Unassembled WGS sequence"/>
</dbReference>
<evidence type="ECO:0000256" key="2">
    <source>
        <dbReference type="SAM" id="SignalP"/>
    </source>
</evidence>
<reference evidence="3 4" key="1">
    <citation type="submission" date="2020-03" db="EMBL/GenBank/DDBJ databases">
        <title>WGS of actinomycetes isolated from Thailand.</title>
        <authorList>
            <person name="Thawai C."/>
        </authorList>
    </citation>
    <scope>NUCLEOTIDE SEQUENCE [LARGE SCALE GENOMIC DNA]</scope>
    <source>
        <strain evidence="3 4">FMUSA5-5</strain>
    </source>
</reference>
<name>A0ABX1AQN5_9ACTN</name>
<keyword evidence="2" id="KW-0732">Signal</keyword>
<evidence type="ECO:0000313" key="4">
    <source>
        <dbReference type="Proteomes" id="UP000696294"/>
    </source>
</evidence>
<keyword evidence="4" id="KW-1185">Reference proteome</keyword>
<feature type="chain" id="PRO_5045735667" evidence="2">
    <location>
        <begin position="31"/>
        <end position="105"/>
    </location>
</feature>
<organism evidence="3 4">
    <name type="scientific">Nonomuraea composti</name>
    <dbReference type="NCBI Taxonomy" id="2720023"/>
    <lineage>
        <taxon>Bacteria</taxon>
        <taxon>Bacillati</taxon>
        <taxon>Actinomycetota</taxon>
        <taxon>Actinomycetes</taxon>
        <taxon>Streptosporangiales</taxon>
        <taxon>Streptosporangiaceae</taxon>
        <taxon>Nonomuraea</taxon>
    </lineage>
</organism>
<feature type="signal peptide" evidence="2">
    <location>
        <begin position="1"/>
        <end position="30"/>
    </location>
</feature>
<dbReference type="RefSeq" id="WP_168005555.1">
    <property type="nucleotide sequence ID" value="NZ_JAATEP010000001.1"/>
</dbReference>